<dbReference type="AlphaFoldDB" id="A0A812BNJ1"/>
<comment type="caution">
    <text evidence="3">The sequence shown here is derived from an EMBL/GenBank/DDBJ whole genome shotgun (WGS) entry which is preliminary data.</text>
</comment>
<dbReference type="CDD" id="cd00590">
    <property type="entry name" value="RRM_SF"/>
    <property type="match status" value="1"/>
</dbReference>
<keyword evidence="1" id="KW-0694">RNA-binding</keyword>
<reference evidence="3" key="1">
    <citation type="submission" date="2021-01" db="EMBL/GenBank/DDBJ databases">
        <authorList>
            <person name="Li R."/>
            <person name="Bekaert M."/>
        </authorList>
    </citation>
    <scope>NUCLEOTIDE SEQUENCE</scope>
    <source>
        <strain evidence="3">Farmed</strain>
    </source>
</reference>
<evidence type="ECO:0000256" key="1">
    <source>
        <dbReference type="PROSITE-ProRule" id="PRU00176"/>
    </source>
</evidence>
<gene>
    <name evidence="3" type="ORF">SPHA_19337</name>
</gene>
<feature type="domain" description="RRM" evidence="2">
    <location>
        <begin position="19"/>
        <end position="97"/>
    </location>
</feature>
<dbReference type="Proteomes" id="UP000597762">
    <property type="component" value="Unassembled WGS sequence"/>
</dbReference>
<accession>A0A812BNJ1</accession>
<evidence type="ECO:0000313" key="4">
    <source>
        <dbReference type="Proteomes" id="UP000597762"/>
    </source>
</evidence>
<name>A0A812BNJ1_ACAPH</name>
<protein>
    <recommendedName>
        <fullName evidence="2">RRM domain-containing protein</fullName>
    </recommendedName>
</protein>
<dbReference type="Gene3D" id="3.30.70.330">
    <property type="match status" value="1"/>
</dbReference>
<evidence type="ECO:0000259" key="2">
    <source>
        <dbReference type="PROSITE" id="PS50102"/>
    </source>
</evidence>
<dbReference type="SUPFAM" id="SSF54928">
    <property type="entry name" value="RNA-binding domain, RBD"/>
    <property type="match status" value="1"/>
</dbReference>
<dbReference type="SMART" id="SM00360">
    <property type="entry name" value="RRM"/>
    <property type="match status" value="1"/>
</dbReference>
<organism evidence="3 4">
    <name type="scientific">Acanthosepion pharaonis</name>
    <name type="common">Pharaoh cuttlefish</name>
    <name type="synonym">Sepia pharaonis</name>
    <dbReference type="NCBI Taxonomy" id="158019"/>
    <lineage>
        <taxon>Eukaryota</taxon>
        <taxon>Metazoa</taxon>
        <taxon>Spiralia</taxon>
        <taxon>Lophotrochozoa</taxon>
        <taxon>Mollusca</taxon>
        <taxon>Cephalopoda</taxon>
        <taxon>Coleoidea</taxon>
        <taxon>Decapodiformes</taxon>
        <taxon>Sepiida</taxon>
        <taxon>Sepiina</taxon>
        <taxon>Sepiidae</taxon>
        <taxon>Acanthosepion</taxon>
    </lineage>
</organism>
<evidence type="ECO:0000313" key="3">
    <source>
        <dbReference type="EMBL" id="CAE1234315.1"/>
    </source>
</evidence>
<dbReference type="InterPro" id="IPR000504">
    <property type="entry name" value="RRM_dom"/>
</dbReference>
<keyword evidence="4" id="KW-1185">Reference proteome</keyword>
<sequence>MSARSRDTNWKHKLPVDVYSCHVSPLPINVKSGEFRRLFKEYEDLCGIYISRVKKLQNQRYTFGFAYFKSKTSADHAVQHITKNIDGSPLVVSHSKKPIASPDHSNSKSDPIDLDEYFVSAFKETWKAFDDPNKASLDSMLDSISHKRFANFEHEAPTCALSVDITESTTKNLDYKLWRTFFREQNNISKTLREMSRDQASWDIKNLDKYDSKKSESFSKEKEPEKEEDERLGTLSTFNSLGLQEWYTNLLISVCIHPVSTHAVHLLPFTNMSIVGSTSFFTSLGSKLTLMTPPPPRHFPDTLFQHARSYYIKNIASFGATVVIDHIP</sequence>
<dbReference type="InterPro" id="IPR012677">
    <property type="entry name" value="Nucleotide-bd_a/b_plait_sf"/>
</dbReference>
<dbReference type="GO" id="GO:0003723">
    <property type="term" value="F:RNA binding"/>
    <property type="evidence" value="ECO:0007669"/>
    <property type="project" value="UniProtKB-UniRule"/>
</dbReference>
<dbReference type="EMBL" id="CAHIKZ030000701">
    <property type="protein sequence ID" value="CAE1234315.1"/>
    <property type="molecule type" value="Genomic_DNA"/>
</dbReference>
<dbReference type="Pfam" id="PF00076">
    <property type="entry name" value="RRM_1"/>
    <property type="match status" value="1"/>
</dbReference>
<proteinExistence type="predicted"/>
<dbReference type="PROSITE" id="PS50102">
    <property type="entry name" value="RRM"/>
    <property type="match status" value="1"/>
</dbReference>
<dbReference type="InterPro" id="IPR035979">
    <property type="entry name" value="RBD_domain_sf"/>
</dbReference>